<feature type="region of interest" description="Disordered" evidence="1">
    <location>
        <begin position="240"/>
        <end position="259"/>
    </location>
</feature>
<dbReference type="Pfam" id="PF06521">
    <property type="entry name" value="PAR1"/>
    <property type="match status" value="1"/>
</dbReference>
<proteinExistence type="predicted"/>
<dbReference type="Proteomes" id="UP001417504">
    <property type="component" value="Unassembled WGS sequence"/>
</dbReference>
<accession>A0AAP0HVY3</accession>
<evidence type="ECO:0000313" key="4">
    <source>
        <dbReference type="Proteomes" id="UP001417504"/>
    </source>
</evidence>
<protein>
    <recommendedName>
        <fullName evidence="5">PAR1 protein</fullName>
    </recommendedName>
</protein>
<dbReference type="PANTHER" id="PTHR33649">
    <property type="entry name" value="PAR1 PROTEIN"/>
    <property type="match status" value="1"/>
</dbReference>
<dbReference type="EMBL" id="JBBNAE010000008">
    <property type="protein sequence ID" value="KAK9103603.1"/>
    <property type="molecule type" value="Genomic_DNA"/>
</dbReference>
<gene>
    <name evidence="3" type="ORF">Sjap_020857</name>
</gene>
<reference evidence="3 4" key="1">
    <citation type="submission" date="2024-01" db="EMBL/GenBank/DDBJ databases">
        <title>Genome assemblies of Stephania.</title>
        <authorList>
            <person name="Yang L."/>
        </authorList>
    </citation>
    <scope>NUCLEOTIDE SEQUENCE [LARGE SCALE GENOMIC DNA]</scope>
    <source>
        <strain evidence="3">QJT</strain>
        <tissue evidence="3">Leaf</tissue>
    </source>
</reference>
<organism evidence="3 4">
    <name type="scientific">Stephania japonica</name>
    <dbReference type="NCBI Taxonomy" id="461633"/>
    <lineage>
        <taxon>Eukaryota</taxon>
        <taxon>Viridiplantae</taxon>
        <taxon>Streptophyta</taxon>
        <taxon>Embryophyta</taxon>
        <taxon>Tracheophyta</taxon>
        <taxon>Spermatophyta</taxon>
        <taxon>Magnoliopsida</taxon>
        <taxon>Ranunculales</taxon>
        <taxon>Menispermaceae</taxon>
        <taxon>Menispermoideae</taxon>
        <taxon>Cissampelideae</taxon>
        <taxon>Stephania</taxon>
    </lineage>
</organism>
<dbReference type="PANTHER" id="PTHR33649:SF2">
    <property type="entry name" value="PAR1 PROTEIN"/>
    <property type="match status" value="1"/>
</dbReference>
<evidence type="ECO:0000256" key="2">
    <source>
        <dbReference type="SAM" id="SignalP"/>
    </source>
</evidence>
<keyword evidence="2" id="KW-0732">Signal</keyword>
<evidence type="ECO:0000256" key="1">
    <source>
        <dbReference type="SAM" id="MobiDB-lite"/>
    </source>
</evidence>
<name>A0AAP0HVY3_9MAGN</name>
<evidence type="ECO:0000313" key="3">
    <source>
        <dbReference type="EMBL" id="KAK9103603.1"/>
    </source>
</evidence>
<feature type="signal peptide" evidence="2">
    <location>
        <begin position="1"/>
        <end position="25"/>
    </location>
</feature>
<dbReference type="AlphaFoldDB" id="A0AAP0HVY3"/>
<dbReference type="InterPro" id="IPR009489">
    <property type="entry name" value="PAR1"/>
</dbReference>
<keyword evidence="4" id="KW-1185">Reference proteome</keyword>
<evidence type="ECO:0008006" key="5">
    <source>
        <dbReference type="Google" id="ProtNLM"/>
    </source>
</evidence>
<feature type="chain" id="PRO_5043053412" description="PAR1 protein" evidence="2">
    <location>
        <begin position="26"/>
        <end position="284"/>
    </location>
</feature>
<sequence>MASPSLLISSIALIALALYAQVTLGAAVTCEKLDRSACAFAVSSTGTRCVLEKHVKRSGLEVFECRTSEIEADISLKDYVESEECIKACGVDRNSLGISSDSLLDSQFTQKLCSPQCYTGCPNIVDLYFNLAAGEGAFLPKLCENQKGENARREMSEIKSSGIVAPGPLSPLSANLYDAGAPQPPDWCDRSSAADGGFRQSEIPHHFVTMGGVKPANFRNEGLTTLRCCKGQRKVQFERSFPEPSVDSSDKKKKKGFKVGKTKVKSKLAALAKAKAAQAMELDN</sequence>
<comment type="caution">
    <text evidence="3">The sequence shown here is derived from an EMBL/GenBank/DDBJ whole genome shotgun (WGS) entry which is preliminary data.</text>
</comment>